<dbReference type="InterPro" id="IPR006293">
    <property type="entry name" value="DNA_helicase_ATP-dep_RecQ_bac"/>
</dbReference>
<evidence type="ECO:0000256" key="17">
    <source>
        <dbReference type="SAM" id="MobiDB-lite"/>
    </source>
</evidence>
<evidence type="ECO:0000256" key="5">
    <source>
        <dbReference type="ARBA" id="ARBA00022741"/>
    </source>
</evidence>
<protein>
    <recommendedName>
        <fullName evidence="16">DNA helicase RecQ</fullName>
        <ecNumber evidence="16">5.6.2.4</ecNumber>
    </recommendedName>
</protein>
<dbReference type="NCBIfam" id="TIGR00614">
    <property type="entry name" value="recQ_fam"/>
    <property type="match status" value="1"/>
</dbReference>
<dbReference type="GO" id="GO:0005737">
    <property type="term" value="C:cytoplasm"/>
    <property type="evidence" value="ECO:0007669"/>
    <property type="project" value="TreeGrafter"/>
</dbReference>
<keyword evidence="13" id="KW-0234">DNA repair</keyword>
<dbReference type="InterPro" id="IPR014001">
    <property type="entry name" value="Helicase_ATP-bd"/>
</dbReference>
<evidence type="ECO:0000256" key="4">
    <source>
        <dbReference type="ARBA" id="ARBA00022723"/>
    </source>
</evidence>
<dbReference type="EC" id="5.6.2.4" evidence="16"/>
<dbReference type="SUPFAM" id="SSF47819">
    <property type="entry name" value="HRDC-like"/>
    <property type="match status" value="1"/>
</dbReference>
<keyword evidence="12" id="KW-0233">DNA recombination</keyword>
<evidence type="ECO:0000256" key="7">
    <source>
        <dbReference type="ARBA" id="ARBA00022801"/>
    </source>
</evidence>
<evidence type="ECO:0000313" key="22">
    <source>
        <dbReference type="Proteomes" id="UP001139353"/>
    </source>
</evidence>
<dbReference type="GO" id="GO:0006260">
    <property type="term" value="P:DNA replication"/>
    <property type="evidence" value="ECO:0007669"/>
    <property type="project" value="InterPro"/>
</dbReference>
<dbReference type="GO" id="GO:0043590">
    <property type="term" value="C:bacterial nucleoid"/>
    <property type="evidence" value="ECO:0007669"/>
    <property type="project" value="TreeGrafter"/>
</dbReference>
<dbReference type="EMBL" id="JAJLJH010000015">
    <property type="protein sequence ID" value="MCK9689499.1"/>
    <property type="molecule type" value="Genomic_DNA"/>
</dbReference>
<keyword evidence="14" id="KW-0413">Isomerase</keyword>
<dbReference type="GO" id="GO:0005524">
    <property type="term" value="F:ATP binding"/>
    <property type="evidence" value="ECO:0007669"/>
    <property type="project" value="UniProtKB-KW"/>
</dbReference>
<dbReference type="SMART" id="SM00341">
    <property type="entry name" value="HRDC"/>
    <property type="match status" value="1"/>
</dbReference>
<proteinExistence type="inferred from homology"/>
<dbReference type="InterPro" id="IPR011545">
    <property type="entry name" value="DEAD/DEAH_box_helicase_dom"/>
</dbReference>
<gene>
    <name evidence="21" type="primary">recQ</name>
    <name evidence="21" type="ORF">LPC04_27590</name>
</gene>
<evidence type="ECO:0000256" key="14">
    <source>
        <dbReference type="ARBA" id="ARBA00023235"/>
    </source>
</evidence>
<dbReference type="PROSITE" id="PS51194">
    <property type="entry name" value="HELICASE_CTER"/>
    <property type="match status" value="1"/>
</dbReference>
<evidence type="ECO:0000256" key="10">
    <source>
        <dbReference type="ARBA" id="ARBA00022840"/>
    </source>
</evidence>
<keyword evidence="22" id="KW-1185">Reference proteome</keyword>
<dbReference type="AlphaFoldDB" id="A0A9X1YMV6"/>
<dbReference type="PROSITE" id="PS50967">
    <property type="entry name" value="HRDC"/>
    <property type="match status" value="1"/>
</dbReference>
<dbReference type="Pfam" id="PF09382">
    <property type="entry name" value="RQC"/>
    <property type="match status" value="1"/>
</dbReference>
<feature type="domain" description="HRDC" evidence="18">
    <location>
        <begin position="538"/>
        <end position="613"/>
    </location>
</feature>
<feature type="region of interest" description="Disordered" evidence="17">
    <location>
        <begin position="505"/>
        <end position="536"/>
    </location>
</feature>
<evidence type="ECO:0000313" key="21">
    <source>
        <dbReference type="EMBL" id="MCK9689499.1"/>
    </source>
</evidence>
<name>A0A9X1YMV6_9BURK</name>
<dbReference type="InterPro" id="IPR010997">
    <property type="entry name" value="HRDC-like_sf"/>
</dbReference>
<dbReference type="GO" id="GO:0009378">
    <property type="term" value="F:four-way junction helicase activity"/>
    <property type="evidence" value="ECO:0007669"/>
    <property type="project" value="TreeGrafter"/>
</dbReference>
<dbReference type="InterPro" id="IPR036388">
    <property type="entry name" value="WH-like_DNA-bd_sf"/>
</dbReference>
<dbReference type="CDD" id="cd18794">
    <property type="entry name" value="SF2_C_RecQ"/>
    <property type="match status" value="1"/>
</dbReference>
<dbReference type="Gene3D" id="1.10.10.10">
    <property type="entry name" value="Winged helix-like DNA-binding domain superfamily/Winged helix DNA-binding domain"/>
    <property type="match status" value="1"/>
</dbReference>
<reference evidence="21" key="1">
    <citation type="submission" date="2021-11" db="EMBL/GenBank/DDBJ databases">
        <title>BS-T2-15 a new species belonging to the Comamonadaceae family isolated from the soil of a French oak forest.</title>
        <authorList>
            <person name="Mieszkin S."/>
            <person name="Alain K."/>
        </authorList>
    </citation>
    <scope>NUCLEOTIDE SEQUENCE</scope>
    <source>
        <strain evidence="21">BS-T2-15</strain>
    </source>
</reference>
<dbReference type="InterPro" id="IPR027417">
    <property type="entry name" value="P-loop_NTPase"/>
</dbReference>
<keyword evidence="6" id="KW-0227">DNA damage</keyword>
<keyword evidence="5" id="KW-0547">Nucleotide-binding</keyword>
<dbReference type="SUPFAM" id="SSF52540">
    <property type="entry name" value="P-loop containing nucleoside triphosphate hydrolases"/>
    <property type="match status" value="2"/>
</dbReference>
<dbReference type="Proteomes" id="UP001139353">
    <property type="component" value="Unassembled WGS sequence"/>
</dbReference>
<dbReference type="Pfam" id="PF16124">
    <property type="entry name" value="RecQ_Zn_bind"/>
    <property type="match status" value="1"/>
</dbReference>
<keyword evidence="9" id="KW-0862">Zinc</keyword>
<dbReference type="SMART" id="SM00956">
    <property type="entry name" value="RQC"/>
    <property type="match status" value="1"/>
</dbReference>
<evidence type="ECO:0000259" key="19">
    <source>
        <dbReference type="PROSITE" id="PS51192"/>
    </source>
</evidence>
<dbReference type="GO" id="GO:0009432">
    <property type="term" value="P:SOS response"/>
    <property type="evidence" value="ECO:0007669"/>
    <property type="project" value="UniProtKB-UniRule"/>
</dbReference>
<comment type="cofactor">
    <cofactor evidence="1">
        <name>Mg(2+)</name>
        <dbReference type="ChEBI" id="CHEBI:18420"/>
    </cofactor>
</comment>
<comment type="cofactor">
    <cofactor evidence="2">
        <name>Zn(2+)</name>
        <dbReference type="ChEBI" id="CHEBI:29105"/>
    </cofactor>
</comment>
<organism evidence="21 22">
    <name type="scientific">Scleromatobacter humisilvae</name>
    <dbReference type="NCBI Taxonomy" id="2897159"/>
    <lineage>
        <taxon>Bacteria</taxon>
        <taxon>Pseudomonadati</taxon>
        <taxon>Pseudomonadota</taxon>
        <taxon>Betaproteobacteria</taxon>
        <taxon>Burkholderiales</taxon>
        <taxon>Sphaerotilaceae</taxon>
        <taxon>Scleromatobacter</taxon>
    </lineage>
</organism>
<evidence type="ECO:0000256" key="15">
    <source>
        <dbReference type="ARBA" id="ARBA00034617"/>
    </source>
</evidence>
<evidence type="ECO:0000256" key="13">
    <source>
        <dbReference type="ARBA" id="ARBA00023204"/>
    </source>
</evidence>
<dbReference type="SMART" id="SM00490">
    <property type="entry name" value="HELICc"/>
    <property type="match status" value="1"/>
</dbReference>
<comment type="catalytic activity">
    <reaction evidence="15">
        <text>Couples ATP hydrolysis with the unwinding of duplex DNA by translocating in the 3'-5' direction.</text>
        <dbReference type="EC" id="5.6.2.4"/>
    </reaction>
</comment>
<dbReference type="GO" id="GO:0046872">
    <property type="term" value="F:metal ion binding"/>
    <property type="evidence" value="ECO:0007669"/>
    <property type="project" value="UniProtKB-KW"/>
</dbReference>
<evidence type="ECO:0000256" key="9">
    <source>
        <dbReference type="ARBA" id="ARBA00022833"/>
    </source>
</evidence>
<dbReference type="InterPro" id="IPR032284">
    <property type="entry name" value="RecQ_Zn-bd"/>
</dbReference>
<dbReference type="InterPro" id="IPR004589">
    <property type="entry name" value="DNA_helicase_ATP-dep_RecQ"/>
</dbReference>
<dbReference type="GO" id="GO:0006281">
    <property type="term" value="P:DNA repair"/>
    <property type="evidence" value="ECO:0007669"/>
    <property type="project" value="UniProtKB-KW"/>
</dbReference>
<dbReference type="SMART" id="SM00487">
    <property type="entry name" value="DEXDc"/>
    <property type="match status" value="1"/>
</dbReference>
<dbReference type="CDD" id="cd17920">
    <property type="entry name" value="DEXHc_RecQ"/>
    <property type="match status" value="1"/>
</dbReference>
<dbReference type="InterPro" id="IPR018982">
    <property type="entry name" value="RQC_domain"/>
</dbReference>
<comment type="caution">
    <text evidence="21">The sequence shown here is derived from an EMBL/GenBank/DDBJ whole genome shotgun (WGS) entry which is preliminary data.</text>
</comment>
<dbReference type="NCBIfam" id="TIGR01389">
    <property type="entry name" value="recQ"/>
    <property type="match status" value="1"/>
</dbReference>
<dbReference type="PROSITE" id="PS51192">
    <property type="entry name" value="HELICASE_ATP_BIND_1"/>
    <property type="match status" value="1"/>
</dbReference>
<dbReference type="Pfam" id="PF00270">
    <property type="entry name" value="DEAD"/>
    <property type="match status" value="1"/>
</dbReference>
<dbReference type="FunFam" id="3.40.50.300:FF:000296">
    <property type="entry name" value="ATP-dependent DNA helicase RecQ"/>
    <property type="match status" value="1"/>
</dbReference>
<evidence type="ECO:0000259" key="18">
    <source>
        <dbReference type="PROSITE" id="PS50967"/>
    </source>
</evidence>
<dbReference type="GO" id="GO:0016787">
    <property type="term" value="F:hydrolase activity"/>
    <property type="evidence" value="ECO:0007669"/>
    <property type="project" value="UniProtKB-KW"/>
</dbReference>
<dbReference type="Pfam" id="PF00570">
    <property type="entry name" value="HRDC"/>
    <property type="match status" value="1"/>
</dbReference>
<dbReference type="GO" id="GO:0043138">
    <property type="term" value="F:3'-5' DNA helicase activity"/>
    <property type="evidence" value="ECO:0007669"/>
    <property type="project" value="UniProtKB-EC"/>
</dbReference>
<dbReference type="GO" id="GO:0006310">
    <property type="term" value="P:DNA recombination"/>
    <property type="evidence" value="ECO:0007669"/>
    <property type="project" value="UniProtKB-UniRule"/>
</dbReference>
<dbReference type="PANTHER" id="PTHR13710">
    <property type="entry name" value="DNA HELICASE RECQ FAMILY MEMBER"/>
    <property type="match status" value="1"/>
</dbReference>
<evidence type="ECO:0000256" key="8">
    <source>
        <dbReference type="ARBA" id="ARBA00022806"/>
    </source>
</evidence>
<dbReference type="RefSeq" id="WP_275685613.1">
    <property type="nucleotide sequence ID" value="NZ_JAJLJH010000015.1"/>
</dbReference>
<evidence type="ECO:0000256" key="1">
    <source>
        <dbReference type="ARBA" id="ARBA00001946"/>
    </source>
</evidence>
<dbReference type="Gene3D" id="1.10.150.80">
    <property type="entry name" value="HRDC domain"/>
    <property type="match status" value="1"/>
</dbReference>
<keyword evidence="11" id="KW-0238">DNA-binding</keyword>
<dbReference type="InterPro" id="IPR001650">
    <property type="entry name" value="Helicase_C-like"/>
</dbReference>
<dbReference type="PANTHER" id="PTHR13710:SF105">
    <property type="entry name" value="ATP-DEPENDENT DNA HELICASE Q1"/>
    <property type="match status" value="1"/>
</dbReference>
<dbReference type="Pfam" id="PF00271">
    <property type="entry name" value="Helicase_C"/>
    <property type="match status" value="1"/>
</dbReference>
<accession>A0A9X1YMV6</accession>
<dbReference type="InterPro" id="IPR044876">
    <property type="entry name" value="HRDC_dom_sf"/>
</dbReference>
<keyword evidence="8 21" id="KW-0347">Helicase</keyword>
<keyword evidence="10" id="KW-0067">ATP-binding</keyword>
<evidence type="ECO:0000256" key="2">
    <source>
        <dbReference type="ARBA" id="ARBA00001947"/>
    </source>
</evidence>
<evidence type="ECO:0000256" key="3">
    <source>
        <dbReference type="ARBA" id="ARBA00005446"/>
    </source>
</evidence>
<keyword evidence="4" id="KW-0479">Metal-binding</keyword>
<dbReference type="InterPro" id="IPR002121">
    <property type="entry name" value="HRDC_dom"/>
</dbReference>
<evidence type="ECO:0000256" key="6">
    <source>
        <dbReference type="ARBA" id="ARBA00022763"/>
    </source>
</evidence>
<evidence type="ECO:0000256" key="12">
    <source>
        <dbReference type="ARBA" id="ARBA00023172"/>
    </source>
</evidence>
<comment type="similarity">
    <text evidence="3">Belongs to the helicase family. RecQ subfamily.</text>
</comment>
<feature type="compositionally biased region" description="Low complexity" evidence="17">
    <location>
        <begin position="522"/>
        <end position="532"/>
    </location>
</feature>
<evidence type="ECO:0000256" key="16">
    <source>
        <dbReference type="NCBIfam" id="TIGR01389"/>
    </source>
</evidence>
<dbReference type="FunFam" id="3.40.50.300:FF:000156">
    <property type="entry name" value="ATP-dependent DNA helicase recQ"/>
    <property type="match status" value="1"/>
</dbReference>
<keyword evidence="7 21" id="KW-0378">Hydrolase</keyword>
<dbReference type="GO" id="GO:0030894">
    <property type="term" value="C:replisome"/>
    <property type="evidence" value="ECO:0007669"/>
    <property type="project" value="TreeGrafter"/>
</dbReference>
<dbReference type="GO" id="GO:0003677">
    <property type="term" value="F:DNA binding"/>
    <property type="evidence" value="ECO:0007669"/>
    <property type="project" value="UniProtKB-KW"/>
</dbReference>
<evidence type="ECO:0000256" key="11">
    <source>
        <dbReference type="ARBA" id="ARBA00023125"/>
    </source>
</evidence>
<evidence type="ECO:0000259" key="20">
    <source>
        <dbReference type="PROSITE" id="PS51194"/>
    </source>
</evidence>
<sequence>MQQVFGYSAFRGEQQDIIQTVSAGDDAMVLMPTGGGKSLCYQVPAIARHRAGLGVTLVISPLIALMHDQVGALEELGVHAAFLNSSLTGEEASRVEREMMSGRLVMLYAAPERVTNPRFMGMLTALDERGLLSLVAIDEAHCVSQWGHDFREDYLQLAQLHERFPNVPRVALTATADDHTRADMRERLALTGAREFISSFDRPNIRYAIVEKDEAKKQLIRFLRDEHEGDAGIVYCQSRKKVEETAAWLSSEGISALPYHAGLDADVRRRHQDRFLREDGLVMCATIAFGMGIDKPDVRFVAHLDLPKNIEGYYQETGRAGRDGEAADAWMAYGLADVVNQRRMIDESPAGDEFKKMQRGKLDALLTLAEAHDCRRVRLLAYFGEKSSACGNCDNCLNPPATWDATEAARMALSTVYRFRQHSGLSFGAGHLIDVLRGKVTDKTTQHGHGSLSTFGIGAKWSEQQWRGVIRQLLSLGHLQSEGEYNTLVLTDSARAVLKGEVPVLLREHRETPKGSGRTRRSSTSSGGRSTSAPIKLDADGDQRFAALRAWRSEVAREHNLPAYIVFNDATLAQMAQQAPSTLDELSGISGVGAKKLEAYGREILRVLESAAG</sequence>
<feature type="domain" description="Helicase ATP-binding" evidence="19">
    <location>
        <begin position="18"/>
        <end position="194"/>
    </location>
</feature>
<dbReference type="Gene3D" id="3.40.50.300">
    <property type="entry name" value="P-loop containing nucleotide triphosphate hydrolases"/>
    <property type="match status" value="2"/>
</dbReference>
<feature type="domain" description="Helicase C-terminal" evidence="20">
    <location>
        <begin position="215"/>
        <end position="365"/>
    </location>
</feature>